<dbReference type="RefSeq" id="WP_094861305.1">
    <property type="nucleotide sequence ID" value="NZ_NKYE01000002.1"/>
</dbReference>
<keyword evidence="4" id="KW-1185">Reference proteome</keyword>
<dbReference type="InParanoid" id="A0A263DA48"/>
<dbReference type="Gene3D" id="1.20.1260.10">
    <property type="match status" value="1"/>
</dbReference>
<feature type="signal peptide" evidence="1">
    <location>
        <begin position="1"/>
        <end position="27"/>
    </location>
</feature>
<evidence type="ECO:0000313" key="4">
    <source>
        <dbReference type="Proteomes" id="UP000242444"/>
    </source>
</evidence>
<sequence length="196" mass="20388">MSRHHLKIIASAVAVLALAGCSADSGAGTEPDGAPAAPAAAGPFNAADIEFATTMIPHEQQVVDMAALAGERAAAPEVARFALRLRDGQDPVIARMSALLESWGQPAPADPGLHLTGPAEASGMLTPEEMAELQGLSAEAFDSRFLELTERHHQGAIDLAAAQRTAGTSPQAREIADGVTEARQREIAEVRDLRAN</sequence>
<dbReference type="EMBL" id="NKYE01000002">
    <property type="protein sequence ID" value="OZM74407.1"/>
    <property type="molecule type" value="Genomic_DNA"/>
</dbReference>
<name>A0A263DA48_9PSEU</name>
<dbReference type="Pfam" id="PF03713">
    <property type="entry name" value="DUF305"/>
    <property type="match status" value="1"/>
</dbReference>
<evidence type="ECO:0000259" key="2">
    <source>
        <dbReference type="Pfam" id="PF03713"/>
    </source>
</evidence>
<gene>
    <name evidence="3" type="ORF">CFN78_04590</name>
</gene>
<dbReference type="InterPro" id="IPR005183">
    <property type="entry name" value="DUF305_CopM-like"/>
</dbReference>
<feature type="domain" description="DUF305" evidence="2">
    <location>
        <begin position="48"/>
        <end position="193"/>
    </location>
</feature>
<dbReference type="InterPro" id="IPR012347">
    <property type="entry name" value="Ferritin-like"/>
</dbReference>
<dbReference type="PANTHER" id="PTHR36933:SF1">
    <property type="entry name" value="SLL0788 PROTEIN"/>
    <property type="match status" value="1"/>
</dbReference>
<dbReference type="PROSITE" id="PS51257">
    <property type="entry name" value="PROKAR_LIPOPROTEIN"/>
    <property type="match status" value="1"/>
</dbReference>
<comment type="caution">
    <text evidence="3">The sequence shown here is derived from an EMBL/GenBank/DDBJ whole genome shotgun (WGS) entry which is preliminary data.</text>
</comment>
<evidence type="ECO:0000313" key="3">
    <source>
        <dbReference type="EMBL" id="OZM74407.1"/>
    </source>
</evidence>
<protein>
    <submittedName>
        <fullName evidence="3">DUF305 domain-containing protein</fullName>
    </submittedName>
</protein>
<proteinExistence type="predicted"/>
<dbReference type="AlphaFoldDB" id="A0A263DA48"/>
<dbReference type="OrthoDB" id="26872at2"/>
<evidence type="ECO:0000256" key="1">
    <source>
        <dbReference type="SAM" id="SignalP"/>
    </source>
</evidence>
<accession>A0A263DA48</accession>
<dbReference type="Proteomes" id="UP000242444">
    <property type="component" value="Unassembled WGS sequence"/>
</dbReference>
<dbReference type="PANTHER" id="PTHR36933">
    <property type="entry name" value="SLL0788 PROTEIN"/>
    <property type="match status" value="1"/>
</dbReference>
<reference evidence="3 4" key="1">
    <citation type="submission" date="2017-07" db="EMBL/GenBank/DDBJ databases">
        <title>Amycolatopsis antarcticus sp. nov., isolated from the surface of an Antarcticus brown macroalga.</title>
        <authorList>
            <person name="Wang J."/>
            <person name="Leiva S."/>
            <person name="Huang J."/>
            <person name="Huang Y."/>
        </authorList>
    </citation>
    <scope>NUCLEOTIDE SEQUENCE [LARGE SCALE GENOMIC DNA]</scope>
    <source>
        <strain evidence="3 4">AU-G6</strain>
    </source>
</reference>
<feature type="chain" id="PRO_5012062736" evidence="1">
    <location>
        <begin position="28"/>
        <end position="196"/>
    </location>
</feature>
<keyword evidence="1" id="KW-0732">Signal</keyword>
<organism evidence="3 4">
    <name type="scientific">Amycolatopsis antarctica</name>
    <dbReference type="NCBI Taxonomy" id="1854586"/>
    <lineage>
        <taxon>Bacteria</taxon>
        <taxon>Bacillati</taxon>
        <taxon>Actinomycetota</taxon>
        <taxon>Actinomycetes</taxon>
        <taxon>Pseudonocardiales</taxon>
        <taxon>Pseudonocardiaceae</taxon>
        <taxon>Amycolatopsis</taxon>
    </lineage>
</organism>